<dbReference type="EMBL" id="LUCH01003973">
    <property type="protein sequence ID" value="KAF5399524.1"/>
    <property type="molecule type" value="Genomic_DNA"/>
</dbReference>
<name>A0A8J4TI06_9TREM</name>
<dbReference type="AlphaFoldDB" id="A0A8J4TI06"/>
<protein>
    <submittedName>
        <fullName evidence="1">Uncharacterized protein</fullName>
    </submittedName>
</protein>
<comment type="caution">
    <text evidence="1">The sequence shown here is derived from an EMBL/GenBank/DDBJ whole genome shotgun (WGS) entry which is preliminary data.</text>
</comment>
<sequence>MMFSICSADLTECPEGLMHIGDGICIIQFANKTTYCEAHRTCDEEGRRRKIRLFMIGRNAGRLPTNITEDVTIHVGAHSLLGGPKGRDAEWQVSEPGYISSSLGKNGKALMSNPPELEQLTLMRYGKMQAVSVDEIATAVVCEKSEKNHPNKVDSSKFRKNHPWTLSSNFMQSEESVGCFRSLPTTTALACGLK</sequence>
<dbReference type="OrthoDB" id="6256563at2759"/>
<reference evidence="1" key="1">
    <citation type="submission" date="2019-05" db="EMBL/GenBank/DDBJ databases">
        <title>Annotation for the trematode Paragonimus heterotremus.</title>
        <authorList>
            <person name="Choi Y.-J."/>
        </authorList>
    </citation>
    <scope>NUCLEOTIDE SEQUENCE</scope>
    <source>
        <strain evidence="1">LC</strain>
    </source>
</reference>
<dbReference type="Proteomes" id="UP000748531">
    <property type="component" value="Unassembled WGS sequence"/>
</dbReference>
<evidence type="ECO:0000313" key="2">
    <source>
        <dbReference type="Proteomes" id="UP000748531"/>
    </source>
</evidence>
<organism evidence="1 2">
    <name type="scientific">Paragonimus heterotremus</name>
    <dbReference type="NCBI Taxonomy" id="100268"/>
    <lineage>
        <taxon>Eukaryota</taxon>
        <taxon>Metazoa</taxon>
        <taxon>Spiralia</taxon>
        <taxon>Lophotrochozoa</taxon>
        <taxon>Platyhelminthes</taxon>
        <taxon>Trematoda</taxon>
        <taxon>Digenea</taxon>
        <taxon>Plagiorchiida</taxon>
        <taxon>Troglotremata</taxon>
        <taxon>Troglotrematidae</taxon>
        <taxon>Paragonimus</taxon>
    </lineage>
</organism>
<proteinExistence type="predicted"/>
<gene>
    <name evidence="1" type="ORF">PHET_07101</name>
</gene>
<evidence type="ECO:0000313" key="1">
    <source>
        <dbReference type="EMBL" id="KAF5399524.1"/>
    </source>
</evidence>
<accession>A0A8J4TI06</accession>
<keyword evidence="2" id="KW-1185">Reference proteome</keyword>